<feature type="coiled-coil region" evidence="1">
    <location>
        <begin position="333"/>
        <end position="374"/>
    </location>
</feature>
<dbReference type="CDD" id="cd22677">
    <property type="entry name" value="FHA_Kanadaptin"/>
    <property type="match status" value="1"/>
</dbReference>
<dbReference type="Gene3D" id="2.60.200.20">
    <property type="match status" value="1"/>
</dbReference>
<sequence>MFIKPEIPDSKKKKDPTEIRVQNFQDLKPESNENSQESKDLNLVNVPSNSNLPPLNYKPPKNRAEPNKEYFFEVLKNGSIIQTINIPTNQDYFVAGRLPNCDFVLDHPSSSRYHAVLQFCDDGGAYIYDLNSAHRTFVNKKVTMPNSLHKLSIGDQIRFGQSSRLYIFSTNYQSSDSELFEASNNLLASGNISDNNIQELSDETSIKDSKKQLTESQENSWQKHGHSLEYETSFNQNEQTFESRVRLPLINENNEVVYGIGSSSRKKLSERLAALDACELIDSFGLFNKVQNDSRREFLDNSDDDNDSYYNRASAEGKKQKESFTFEGLLLDKTKIEKEISENEYQVENLNKKLSKFDDTAADAEDELEMYMQNLEKDSLVTKLSDINKVLSDQHKSLEKINKLIVLAKPTTSSGLVFETKKTEKKSMDVESDKTPLHSKPLVSNHKPGVLSDIPILSGIQNSVNLQTPDEYGKENQDKESHLPKKRKYGPENPTSAKSELLKSSVKAPKNIFTETKDEVWVPPENQTGDGKTHLNEKFGY</sequence>
<dbReference type="AlphaFoldDB" id="A0A2U1JBC5"/>
<feature type="compositionally biased region" description="Low complexity" evidence="2">
    <location>
        <begin position="41"/>
        <end position="59"/>
    </location>
</feature>
<dbReference type="PROSITE" id="PS50006">
    <property type="entry name" value="FHA_DOMAIN"/>
    <property type="match status" value="1"/>
</dbReference>
<evidence type="ECO:0000313" key="5">
    <source>
        <dbReference type="Proteomes" id="UP000245591"/>
    </source>
</evidence>
<gene>
    <name evidence="4" type="ORF">BB558_001550</name>
</gene>
<dbReference type="SMART" id="SM00240">
    <property type="entry name" value="FHA"/>
    <property type="match status" value="1"/>
</dbReference>
<keyword evidence="1" id="KW-0175">Coiled coil</keyword>
<accession>A0A2U1JBC5</accession>
<dbReference type="SUPFAM" id="SSF54768">
    <property type="entry name" value="dsRNA-binding domain-like"/>
    <property type="match status" value="1"/>
</dbReference>
<feature type="compositionally biased region" description="Basic and acidic residues" evidence="2">
    <location>
        <begin position="471"/>
        <end position="483"/>
    </location>
</feature>
<protein>
    <recommendedName>
        <fullName evidence="3">FHA domain-containing protein</fullName>
    </recommendedName>
</protein>
<name>A0A2U1JBC5_SMIAN</name>
<dbReference type="PANTHER" id="PTHR23308">
    <property type="entry name" value="NUCLEAR INHIBITOR OF PROTEIN PHOSPHATASE-1"/>
    <property type="match status" value="1"/>
</dbReference>
<dbReference type="InterPro" id="IPR000253">
    <property type="entry name" value="FHA_dom"/>
</dbReference>
<organism evidence="4 5">
    <name type="scientific">Smittium angustum</name>
    <dbReference type="NCBI Taxonomy" id="133377"/>
    <lineage>
        <taxon>Eukaryota</taxon>
        <taxon>Fungi</taxon>
        <taxon>Fungi incertae sedis</taxon>
        <taxon>Zoopagomycota</taxon>
        <taxon>Kickxellomycotina</taxon>
        <taxon>Harpellomycetes</taxon>
        <taxon>Harpellales</taxon>
        <taxon>Legeriomycetaceae</taxon>
        <taxon>Smittium</taxon>
    </lineage>
</organism>
<comment type="caution">
    <text evidence="4">The sequence shown here is derived from an EMBL/GenBank/DDBJ whole genome shotgun (WGS) entry which is preliminary data.</text>
</comment>
<dbReference type="InterPro" id="IPR008984">
    <property type="entry name" value="SMAD_FHA_dom_sf"/>
</dbReference>
<dbReference type="Pfam" id="PF00035">
    <property type="entry name" value="dsrm"/>
    <property type="match status" value="1"/>
</dbReference>
<feature type="compositionally biased region" description="Basic and acidic residues" evidence="2">
    <location>
        <begin position="27"/>
        <end position="40"/>
    </location>
</feature>
<dbReference type="InterPro" id="IPR014720">
    <property type="entry name" value="dsRBD_dom"/>
</dbReference>
<dbReference type="EMBL" id="MBFU01000086">
    <property type="protein sequence ID" value="PWA02309.1"/>
    <property type="molecule type" value="Genomic_DNA"/>
</dbReference>
<feature type="compositionally biased region" description="Basic and acidic residues" evidence="2">
    <location>
        <begin position="531"/>
        <end position="541"/>
    </location>
</feature>
<feature type="region of interest" description="Disordered" evidence="2">
    <location>
        <begin position="424"/>
        <end position="446"/>
    </location>
</feature>
<dbReference type="Proteomes" id="UP000245591">
    <property type="component" value="Unassembled WGS sequence"/>
</dbReference>
<evidence type="ECO:0000256" key="2">
    <source>
        <dbReference type="SAM" id="MobiDB-lite"/>
    </source>
</evidence>
<feature type="compositionally biased region" description="Basic and acidic residues" evidence="2">
    <location>
        <begin position="1"/>
        <end position="18"/>
    </location>
</feature>
<dbReference type="SUPFAM" id="SSF49879">
    <property type="entry name" value="SMAD/FHA domain"/>
    <property type="match status" value="1"/>
</dbReference>
<evidence type="ECO:0000259" key="3">
    <source>
        <dbReference type="PROSITE" id="PS50006"/>
    </source>
</evidence>
<feature type="region of interest" description="Disordered" evidence="2">
    <location>
        <begin position="466"/>
        <end position="541"/>
    </location>
</feature>
<feature type="domain" description="FHA" evidence="3">
    <location>
        <begin position="93"/>
        <end position="143"/>
    </location>
</feature>
<dbReference type="Pfam" id="PF00498">
    <property type="entry name" value="FHA"/>
    <property type="match status" value="1"/>
</dbReference>
<feature type="compositionally biased region" description="Basic and acidic residues" evidence="2">
    <location>
        <begin position="424"/>
        <end position="436"/>
    </location>
</feature>
<dbReference type="InterPro" id="IPR050923">
    <property type="entry name" value="Cell_Proc_Reg/RNA_Proc"/>
</dbReference>
<proteinExistence type="predicted"/>
<feature type="region of interest" description="Disordered" evidence="2">
    <location>
        <begin position="1"/>
        <end position="63"/>
    </location>
</feature>
<reference evidence="4 5" key="1">
    <citation type="journal article" date="2018" name="MBio">
        <title>Comparative Genomics Reveals the Core Gene Toolbox for the Fungus-Insect Symbiosis.</title>
        <authorList>
            <person name="Wang Y."/>
            <person name="Stata M."/>
            <person name="Wang W."/>
            <person name="Stajich J.E."/>
            <person name="White M.M."/>
            <person name="Moncalvo J.M."/>
        </authorList>
    </citation>
    <scope>NUCLEOTIDE SEQUENCE [LARGE SCALE GENOMIC DNA]</scope>
    <source>
        <strain evidence="4 5">AUS-126-30</strain>
    </source>
</reference>
<evidence type="ECO:0000313" key="4">
    <source>
        <dbReference type="EMBL" id="PWA02309.1"/>
    </source>
</evidence>
<keyword evidence="5" id="KW-1185">Reference proteome</keyword>
<evidence type="ECO:0000256" key="1">
    <source>
        <dbReference type="SAM" id="Coils"/>
    </source>
</evidence>